<proteinExistence type="predicted"/>
<name>A0A1I3GM42_9ACTN</name>
<dbReference type="GO" id="GO:0004497">
    <property type="term" value="F:monooxygenase activity"/>
    <property type="evidence" value="ECO:0007669"/>
    <property type="project" value="UniProtKB-KW"/>
</dbReference>
<evidence type="ECO:0000259" key="1">
    <source>
        <dbReference type="PROSITE" id="PS51725"/>
    </source>
</evidence>
<evidence type="ECO:0000313" key="3">
    <source>
        <dbReference type="Proteomes" id="UP000198649"/>
    </source>
</evidence>
<dbReference type="AlphaFoldDB" id="A0A1I3GM42"/>
<dbReference type="PANTHER" id="PTHR33336:SF3">
    <property type="entry name" value="ABM DOMAIN-CONTAINING PROTEIN"/>
    <property type="match status" value="1"/>
</dbReference>
<keyword evidence="2" id="KW-0503">Monooxygenase</keyword>
<dbReference type="RefSeq" id="WP_091112515.1">
    <property type="nucleotide sequence ID" value="NZ_BKAF01000021.1"/>
</dbReference>
<dbReference type="InterPro" id="IPR011008">
    <property type="entry name" value="Dimeric_a/b-barrel"/>
</dbReference>
<protein>
    <submittedName>
        <fullName evidence="2">Quinol monooxygenase YgiN</fullName>
    </submittedName>
</protein>
<dbReference type="Proteomes" id="UP000198649">
    <property type="component" value="Unassembled WGS sequence"/>
</dbReference>
<gene>
    <name evidence="2" type="ORF">SAMN05216561_106190</name>
</gene>
<sequence>MSQLRVVATIPIKPEGVAAAGPALAALAAASQQEEGCLGYEVFASTSVPGTFVTIESWRGADDMTAHMSTPHVATAFEVLGPVLDGDLAIHQLDAV</sequence>
<dbReference type="STRING" id="1005945.SAMN05216561_106190"/>
<dbReference type="PROSITE" id="PS51725">
    <property type="entry name" value="ABM"/>
    <property type="match status" value="1"/>
</dbReference>
<dbReference type="InterPro" id="IPR007138">
    <property type="entry name" value="ABM_dom"/>
</dbReference>
<reference evidence="2 3" key="1">
    <citation type="submission" date="2016-10" db="EMBL/GenBank/DDBJ databases">
        <authorList>
            <person name="de Groot N.N."/>
        </authorList>
    </citation>
    <scope>NUCLEOTIDE SEQUENCE [LARGE SCALE GENOMIC DNA]</scope>
    <source>
        <strain evidence="2 3">CGMCC 1.11156</strain>
    </source>
</reference>
<dbReference type="SUPFAM" id="SSF54909">
    <property type="entry name" value="Dimeric alpha+beta barrel"/>
    <property type="match status" value="1"/>
</dbReference>
<organism evidence="2 3">
    <name type="scientific">Nocardioides psychrotolerans</name>
    <dbReference type="NCBI Taxonomy" id="1005945"/>
    <lineage>
        <taxon>Bacteria</taxon>
        <taxon>Bacillati</taxon>
        <taxon>Actinomycetota</taxon>
        <taxon>Actinomycetes</taxon>
        <taxon>Propionibacteriales</taxon>
        <taxon>Nocardioidaceae</taxon>
        <taxon>Nocardioides</taxon>
    </lineage>
</organism>
<dbReference type="EMBL" id="FOQG01000006">
    <property type="protein sequence ID" value="SFI24486.1"/>
    <property type="molecule type" value="Genomic_DNA"/>
</dbReference>
<keyword evidence="3" id="KW-1185">Reference proteome</keyword>
<dbReference type="PANTHER" id="PTHR33336">
    <property type="entry name" value="QUINOL MONOOXYGENASE YGIN-RELATED"/>
    <property type="match status" value="1"/>
</dbReference>
<accession>A0A1I3GM42</accession>
<keyword evidence="2" id="KW-0560">Oxidoreductase</keyword>
<feature type="domain" description="ABM" evidence="1">
    <location>
        <begin position="4"/>
        <end position="93"/>
    </location>
</feature>
<dbReference type="OrthoDB" id="5080511at2"/>
<dbReference type="InterPro" id="IPR050744">
    <property type="entry name" value="AI-2_Isomerase_LsrG"/>
</dbReference>
<dbReference type="Pfam" id="PF03992">
    <property type="entry name" value="ABM"/>
    <property type="match status" value="1"/>
</dbReference>
<dbReference type="Gene3D" id="3.30.70.100">
    <property type="match status" value="1"/>
</dbReference>
<evidence type="ECO:0000313" key="2">
    <source>
        <dbReference type="EMBL" id="SFI24486.1"/>
    </source>
</evidence>